<accession>D9QV35</accession>
<dbReference type="EMBL" id="CP002105">
    <property type="protein sequence ID" value="ADL12094.1"/>
    <property type="molecule type" value="Genomic_DNA"/>
</dbReference>
<dbReference type="AlphaFoldDB" id="D9QV35"/>
<evidence type="ECO:0000313" key="2">
    <source>
        <dbReference type="EMBL" id="ADL12094.1"/>
    </source>
</evidence>
<gene>
    <name evidence="2" type="ordered locus">Acear_0551</name>
</gene>
<feature type="coiled-coil region" evidence="1">
    <location>
        <begin position="12"/>
        <end position="73"/>
    </location>
</feature>
<proteinExistence type="predicted"/>
<keyword evidence="3" id="KW-1185">Reference proteome</keyword>
<sequence>MDLKDGLEESLEDLSKKELRELLEKKQDLYDEVKEEMEFTLKNAGHHLPGNTRDNYERELQMIEQEIDKIQTALDKK</sequence>
<protein>
    <submittedName>
        <fullName evidence="2">Uncharacterized protein</fullName>
    </submittedName>
</protein>
<keyword evidence="1" id="KW-0175">Coiled coil</keyword>
<evidence type="ECO:0000313" key="3">
    <source>
        <dbReference type="Proteomes" id="UP000001661"/>
    </source>
</evidence>
<dbReference type="STRING" id="574087.Acear_0551"/>
<dbReference type="KEGG" id="aar:Acear_0551"/>
<evidence type="ECO:0000256" key="1">
    <source>
        <dbReference type="SAM" id="Coils"/>
    </source>
</evidence>
<reference evidence="2 3" key="1">
    <citation type="journal article" date="2010" name="Stand. Genomic Sci.">
        <title>Complete genome sequence of Acetohalobium arabaticum type strain (Z-7288).</title>
        <authorList>
            <person name="Sikorski J."/>
            <person name="Lapidus A."/>
            <person name="Chertkov O."/>
            <person name="Lucas S."/>
            <person name="Copeland A."/>
            <person name="Glavina Del Rio T."/>
            <person name="Nolan M."/>
            <person name="Tice H."/>
            <person name="Cheng J.F."/>
            <person name="Han C."/>
            <person name="Brambilla E."/>
            <person name="Pitluck S."/>
            <person name="Liolios K."/>
            <person name="Ivanova N."/>
            <person name="Mavromatis K."/>
            <person name="Mikhailova N."/>
            <person name="Pati A."/>
            <person name="Bruce D."/>
            <person name="Detter C."/>
            <person name="Tapia R."/>
            <person name="Goodwin L."/>
            <person name="Chen A."/>
            <person name="Palaniappan K."/>
            <person name="Land M."/>
            <person name="Hauser L."/>
            <person name="Chang Y.J."/>
            <person name="Jeffries C.D."/>
            <person name="Rohde M."/>
            <person name="Goker M."/>
            <person name="Spring S."/>
            <person name="Woyke T."/>
            <person name="Bristow J."/>
            <person name="Eisen J.A."/>
            <person name="Markowitz V."/>
            <person name="Hugenholtz P."/>
            <person name="Kyrpides N.C."/>
            <person name="Klenk H.P."/>
        </authorList>
    </citation>
    <scope>NUCLEOTIDE SEQUENCE [LARGE SCALE GENOMIC DNA]</scope>
    <source>
        <strain evidence="3">ATCC 49924 / DSM 5501 / Z-7288</strain>
    </source>
</reference>
<organism evidence="2 3">
    <name type="scientific">Acetohalobium arabaticum (strain ATCC 49924 / DSM 5501 / Z-7288)</name>
    <dbReference type="NCBI Taxonomy" id="574087"/>
    <lineage>
        <taxon>Bacteria</taxon>
        <taxon>Bacillati</taxon>
        <taxon>Bacillota</taxon>
        <taxon>Clostridia</taxon>
        <taxon>Halanaerobiales</taxon>
        <taxon>Halobacteroidaceae</taxon>
        <taxon>Acetohalobium</taxon>
    </lineage>
</organism>
<dbReference type="HOGENOM" id="CLU_2629951_0_0_9"/>
<dbReference type="RefSeq" id="WP_013277540.1">
    <property type="nucleotide sequence ID" value="NC_014378.1"/>
</dbReference>
<dbReference type="Proteomes" id="UP000001661">
    <property type="component" value="Chromosome"/>
</dbReference>
<name>D9QV35_ACEAZ</name>